<protein>
    <submittedName>
        <fullName evidence="1">Uncharacterized protein</fullName>
    </submittedName>
</protein>
<evidence type="ECO:0000313" key="1">
    <source>
        <dbReference type="EMBL" id="QBZ61206.1"/>
    </source>
</evidence>
<name>A0A4P7NH58_PYROR</name>
<accession>A0A4P7NH58</accession>
<dbReference type="EMBL" id="CP034207">
    <property type="protein sequence ID" value="QBZ61206.1"/>
    <property type="molecule type" value="Genomic_DNA"/>
</dbReference>
<reference evidence="1 2" key="1">
    <citation type="journal article" date="2019" name="Mol. Biol. Evol.">
        <title>Blast fungal genomes show frequent chromosomal changes, gene gains and losses, and effector gene turnover.</title>
        <authorList>
            <person name="Gomez Luciano L.B."/>
            <person name="Jason Tsai I."/>
            <person name="Chuma I."/>
            <person name="Tosa Y."/>
            <person name="Chen Y.H."/>
            <person name="Li J.Y."/>
            <person name="Li M.Y."/>
            <person name="Jade Lu M.Y."/>
            <person name="Nakayashiki H."/>
            <person name="Li W.H."/>
        </authorList>
    </citation>
    <scope>NUCLEOTIDE SEQUENCE [LARGE SCALE GENOMIC DNA]</scope>
    <source>
        <strain evidence="1">MZ5-1-6</strain>
    </source>
</reference>
<evidence type="ECO:0000313" key="2">
    <source>
        <dbReference type="Proteomes" id="UP000294847"/>
    </source>
</evidence>
<gene>
    <name evidence="1" type="ORF">PoMZ_08154</name>
</gene>
<organism evidence="1 2">
    <name type="scientific">Pyricularia oryzae</name>
    <name type="common">Rice blast fungus</name>
    <name type="synonym">Magnaporthe oryzae</name>
    <dbReference type="NCBI Taxonomy" id="318829"/>
    <lineage>
        <taxon>Eukaryota</taxon>
        <taxon>Fungi</taxon>
        <taxon>Dikarya</taxon>
        <taxon>Ascomycota</taxon>
        <taxon>Pezizomycotina</taxon>
        <taxon>Sordariomycetes</taxon>
        <taxon>Sordariomycetidae</taxon>
        <taxon>Magnaporthales</taxon>
        <taxon>Pyriculariaceae</taxon>
        <taxon>Pyricularia</taxon>
    </lineage>
</organism>
<dbReference type="AlphaFoldDB" id="A0A4P7NH58"/>
<sequence>MYKTYKTRTSPTPSSPISPTRKYALMAAAFRMKNRS</sequence>
<dbReference type="Proteomes" id="UP000294847">
    <property type="component" value="Chromosome 4"/>
</dbReference>
<proteinExistence type="predicted"/>